<accession>A0ABS8PWI4</accession>
<protein>
    <submittedName>
        <fullName evidence="2">Uncharacterized protein</fullName>
    </submittedName>
</protein>
<feature type="chain" id="PRO_5047528265" evidence="1">
    <location>
        <begin position="23"/>
        <end position="69"/>
    </location>
</feature>
<dbReference type="PROSITE" id="PS51257">
    <property type="entry name" value="PROKAR_LIPOPROTEIN"/>
    <property type="match status" value="1"/>
</dbReference>
<dbReference type="RefSeq" id="WP_231007918.1">
    <property type="nucleotide sequence ID" value="NZ_JAJNEC010000007.1"/>
</dbReference>
<proteinExistence type="predicted"/>
<comment type="caution">
    <text evidence="2">The sequence shown here is derived from an EMBL/GenBank/DDBJ whole genome shotgun (WGS) entry which is preliminary data.</text>
</comment>
<reference evidence="2 3" key="1">
    <citation type="submission" date="2021-11" db="EMBL/GenBank/DDBJ databases">
        <title>Genomic of Niabella pedocola.</title>
        <authorList>
            <person name="Wu T."/>
        </authorList>
    </citation>
    <scope>NUCLEOTIDE SEQUENCE [LARGE SCALE GENOMIC DNA]</scope>
    <source>
        <strain evidence="2 3">JCM 31011</strain>
    </source>
</reference>
<sequence length="69" mass="7162">MKKLFILLAISSIGFASCNNNAEGEKGADSTAVAPDTIPVPPANIDTVINLDTNNVPAFDTSDGQSIKK</sequence>
<organism evidence="2 3">
    <name type="scientific">Niabella pedocola</name>
    <dbReference type="NCBI Taxonomy" id="1752077"/>
    <lineage>
        <taxon>Bacteria</taxon>
        <taxon>Pseudomonadati</taxon>
        <taxon>Bacteroidota</taxon>
        <taxon>Chitinophagia</taxon>
        <taxon>Chitinophagales</taxon>
        <taxon>Chitinophagaceae</taxon>
        <taxon>Niabella</taxon>
    </lineage>
</organism>
<evidence type="ECO:0000313" key="2">
    <source>
        <dbReference type="EMBL" id="MCD2425431.1"/>
    </source>
</evidence>
<keyword evidence="3" id="KW-1185">Reference proteome</keyword>
<dbReference type="EMBL" id="JAJNEC010000007">
    <property type="protein sequence ID" value="MCD2425431.1"/>
    <property type="molecule type" value="Genomic_DNA"/>
</dbReference>
<dbReference type="Proteomes" id="UP001199816">
    <property type="component" value="Unassembled WGS sequence"/>
</dbReference>
<feature type="signal peptide" evidence="1">
    <location>
        <begin position="1"/>
        <end position="22"/>
    </location>
</feature>
<name>A0ABS8PWI4_9BACT</name>
<evidence type="ECO:0000256" key="1">
    <source>
        <dbReference type="SAM" id="SignalP"/>
    </source>
</evidence>
<evidence type="ECO:0000313" key="3">
    <source>
        <dbReference type="Proteomes" id="UP001199816"/>
    </source>
</evidence>
<keyword evidence="1" id="KW-0732">Signal</keyword>
<gene>
    <name evidence="2" type="ORF">LQ567_21790</name>
</gene>